<proteinExistence type="predicted"/>
<dbReference type="Proteomes" id="UP000837857">
    <property type="component" value="Chromosome 22"/>
</dbReference>
<gene>
    <name evidence="1" type="ORF">IPOD504_LOCUS9240</name>
</gene>
<name>A0ABN8II63_9NEOP</name>
<evidence type="ECO:0000313" key="2">
    <source>
        <dbReference type="Proteomes" id="UP000837857"/>
    </source>
</evidence>
<sequence length="76" mass="8158">MAAPLGARRDRLFRARVTQLSPSRSHLYQSAVGRGVSRARANGASEVRPAIPLVLASTKATESVIVCIEWGLPVCK</sequence>
<dbReference type="EMBL" id="OW152834">
    <property type="protein sequence ID" value="CAH2055953.1"/>
    <property type="molecule type" value="Genomic_DNA"/>
</dbReference>
<keyword evidence="2" id="KW-1185">Reference proteome</keyword>
<accession>A0ABN8II63</accession>
<protein>
    <submittedName>
        <fullName evidence="1">Uncharacterized protein</fullName>
    </submittedName>
</protein>
<reference evidence="1" key="1">
    <citation type="submission" date="2022-03" db="EMBL/GenBank/DDBJ databases">
        <authorList>
            <person name="Martin H S."/>
        </authorList>
    </citation>
    <scope>NUCLEOTIDE SEQUENCE</scope>
</reference>
<evidence type="ECO:0000313" key="1">
    <source>
        <dbReference type="EMBL" id="CAH2055953.1"/>
    </source>
</evidence>
<feature type="non-terminal residue" evidence="1">
    <location>
        <position position="76"/>
    </location>
</feature>
<organism evidence="1 2">
    <name type="scientific">Iphiclides podalirius</name>
    <name type="common">scarce swallowtail</name>
    <dbReference type="NCBI Taxonomy" id="110791"/>
    <lineage>
        <taxon>Eukaryota</taxon>
        <taxon>Metazoa</taxon>
        <taxon>Ecdysozoa</taxon>
        <taxon>Arthropoda</taxon>
        <taxon>Hexapoda</taxon>
        <taxon>Insecta</taxon>
        <taxon>Pterygota</taxon>
        <taxon>Neoptera</taxon>
        <taxon>Endopterygota</taxon>
        <taxon>Lepidoptera</taxon>
        <taxon>Glossata</taxon>
        <taxon>Ditrysia</taxon>
        <taxon>Papilionoidea</taxon>
        <taxon>Papilionidae</taxon>
        <taxon>Papilioninae</taxon>
        <taxon>Iphiclides</taxon>
    </lineage>
</organism>